<dbReference type="Proteomes" id="UP000269945">
    <property type="component" value="Unassembled WGS sequence"/>
</dbReference>
<name>A0A9X9LTZ7_GULGU</name>
<protein>
    <submittedName>
        <fullName evidence="1">Uncharacterized protein</fullName>
    </submittedName>
</protein>
<dbReference type="EMBL" id="CYRY02016767">
    <property type="protein sequence ID" value="VCW91013.1"/>
    <property type="molecule type" value="Genomic_DNA"/>
</dbReference>
<evidence type="ECO:0000313" key="2">
    <source>
        <dbReference type="Proteomes" id="UP000269945"/>
    </source>
</evidence>
<accession>A0A9X9LTZ7</accession>
<feature type="non-terminal residue" evidence="1">
    <location>
        <position position="1"/>
    </location>
</feature>
<keyword evidence="2" id="KW-1185">Reference proteome</keyword>
<comment type="caution">
    <text evidence="1">The sequence shown here is derived from an EMBL/GenBank/DDBJ whole genome shotgun (WGS) entry which is preliminary data.</text>
</comment>
<organism evidence="1 2">
    <name type="scientific">Gulo gulo</name>
    <name type="common">Wolverine</name>
    <name type="synonym">Gluton</name>
    <dbReference type="NCBI Taxonomy" id="48420"/>
    <lineage>
        <taxon>Eukaryota</taxon>
        <taxon>Metazoa</taxon>
        <taxon>Chordata</taxon>
        <taxon>Craniata</taxon>
        <taxon>Vertebrata</taxon>
        <taxon>Euteleostomi</taxon>
        <taxon>Mammalia</taxon>
        <taxon>Eutheria</taxon>
        <taxon>Laurasiatheria</taxon>
        <taxon>Carnivora</taxon>
        <taxon>Caniformia</taxon>
        <taxon>Musteloidea</taxon>
        <taxon>Mustelidae</taxon>
        <taxon>Guloninae</taxon>
        <taxon>Gulo</taxon>
    </lineage>
</organism>
<gene>
    <name evidence="1" type="ORF">BN2614_LOCUS4</name>
</gene>
<sequence>RSGEPAALLPALDSAGQHQLRLLLGAPYPHRALQRASGNADSLHRHQHVLSFLRTLFADLHRWAGPDAVRRKTVSGTEAAPAGTNTCRAVNEHSGKTGKNGWVCSAGDEQKQAWPRLCNKCLSPWQGV</sequence>
<dbReference type="AlphaFoldDB" id="A0A9X9LTZ7"/>
<evidence type="ECO:0000313" key="1">
    <source>
        <dbReference type="EMBL" id="VCW91013.1"/>
    </source>
</evidence>
<reference evidence="1 2" key="1">
    <citation type="submission" date="2018-10" db="EMBL/GenBank/DDBJ databases">
        <authorList>
            <person name="Ekblom R."/>
            <person name="Jareborg N."/>
        </authorList>
    </citation>
    <scope>NUCLEOTIDE SEQUENCE [LARGE SCALE GENOMIC DNA]</scope>
    <source>
        <tissue evidence="1">Muscle</tissue>
    </source>
</reference>
<proteinExistence type="predicted"/>